<reference evidence="1" key="1">
    <citation type="submission" date="2021-06" db="EMBL/GenBank/DDBJ databases">
        <authorList>
            <person name="Kallberg Y."/>
            <person name="Tangrot J."/>
            <person name="Rosling A."/>
        </authorList>
    </citation>
    <scope>NUCLEOTIDE SEQUENCE</scope>
    <source>
        <strain evidence="1">87-6 pot B 2015</strain>
    </source>
</reference>
<dbReference type="AlphaFoldDB" id="A0A9N9DVQ8"/>
<dbReference type="Proteomes" id="UP000789375">
    <property type="component" value="Unassembled WGS sequence"/>
</dbReference>
<protein>
    <submittedName>
        <fullName evidence="1">2723_t:CDS:1</fullName>
    </submittedName>
</protein>
<proteinExistence type="predicted"/>
<evidence type="ECO:0000313" key="1">
    <source>
        <dbReference type="EMBL" id="CAG8649594.1"/>
    </source>
</evidence>
<organism evidence="1 2">
    <name type="scientific">Funneliformis mosseae</name>
    <name type="common">Endomycorrhizal fungus</name>
    <name type="synonym">Glomus mosseae</name>
    <dbReference type="NCBI Taxonomy" id="27381"/>
    <lineage>
        <taxon>Eukaryota</taxon>
        <taxon>Fungi</taxon>
        <taxon>Fungi incertae sedis</taxon>
        <taxon>Mucoromycota</taxon>
        <taxon>Glomeromycotina</taxon>
        <taxon>Glomeromycetes</taxon>
        <taxon>Glomerales</taxon>
        <taxon>Glomeraceae</taxon>
        <taxon>Funneliformis</taxon>
    </lineage>
</organism>
<accession>A0A9N9DVQ8</accession>
<name>A0A9N9DVQ8_FUNMO</name>
<gene>
    <name evidence="1" type="ORF">FMOSSE_LOCUS11408</name>
</gene>
<evidence type="ECO:0000313" key="2">
    <source>
        <dbReference type="Proteomes" id="UP000789375"/>
    </source>
</evidence>
<dbReference type="EMBL" id="CAJVPP010004425">
    <property type="protein sequence ID" value="CAG8649594.1"/>
    <property type="molecule type" value="Genomic_DNA"/>
</dbReference>
<comment type="caution">
    <text evidence="1">The sequence shown here is derived from an EMBL/GenBank/DDBJ whole genome shotgun (WGS) entry which is preliminary data.</text>
</comment>
<keyword evidence="2" id="KW-1185">Reference proteome</keyword>
<sequence>MIAKFGEPTKLPPGLILRLPANSTFNKPTALSNLLATKNPNALKYLQTILAAQHSRIIIGGAFQVILVFPPRL</sequence>